<evidence type="ECO:0008006" key="10">
    <source>
        <dbReference type="Google" id="ProtNLM"/>
    </source>
</evidence>
<evidence type="ECO:0000256" key="7">
    <source>
        <dbReference type="SAM" id="Phobius"/>
    </source>
</evidence>
<keyword evidence="3" id="KW-1003">Cell membrane</keyword>
<dbReference type="PANTHER" id="PTHR34584:SF1">
    <property type="entry name" value="NA(+)_H(+) ANTIPORTER SUBUNIT E1"/>
    <property type="match status" value="1"/>
</dbReference>
<accession>A0A3M2J513</accession>
<evidence type="ECO:0000256" key="5">
    <source>
        <dbReference type="ARBA" id="ARBA00022989"/>
    </source>
</evidence>
<organism evidence="8 9">
    <name type="scientific">Cellulomonas triticagri</name>
    <dbReference type="NCBI Taxonomy" id="2483352"/>
    <lineage>
        <taxon>Bacteria</taxon>
        <taxon>Bacillati</taxon>
        <taxon>Actinomycetota</taxon>
        <taxon>Actinomycetes</taxon>
        <taxon>Micrococcales</taxon>
        <taxon>Cellulomonadaceae</taxon>
        <taxon>Cellulomonas</taxon>
    </lineage>
</organism>
<keyword evidence="9" id="KW-1185">Reference proteome</keyword>
<evidence type="ECO:0000256" key="6">
    <source>
        <dbReference type="ARBA" id="ARBA00023136"/>
    </source>
</evidence>
<comment type="similarity">
    <text evidence="2">Belongs to the CPA3 antiporters (TC 2.A.63) subunit E family.</text>
</comment>
<keyword evidence="4 7" id="KW-0812">Transmembrane</keyword>
<comment type="subcellular location">
    <subcellularLocation>
        <location evidence="1">Cell membrane</location>
        <topology evidence="1">Multi-pass membrane protein</topology>
    </subcellularLocation>
</comment>
<evidence type="ECO:0000256" key="3">
    <source>
        <dbReference type="ARBA" id="ARBA00022475"/>
    </source>
</evidence>
<feature type="transmembrane region" description="Helical" evidence="7">
    <location>
        <begin position="39"/>
        <end position="60"/>
    </location>
</feature>
<keyword evidence="5 7" id="KW-1133">Transmembrane helix</keyword>
<evidence type="ECO:0000256" key="2">
    <source>
        <dbReference type="ARBA" id="ARBA00006228"/>
    </source>
</evidence>
<dbReference type="Pfam" id="PF01899">
    <property type="entry name" value="MNHE"/>
    <property type="match status" value="1"/>
</dbReference>
<dbReference type="InterPro" id="IPR002758">
    <property type="entry name" value="Cation_antiport_E"/>
</dbReference>
<dbReference type="AlphaFoldDB" id="A0A3M2J513"/>
<name>A0A3M2J513_9CELL</name>
<feature type="transmembrane region" description="Helical" evidence="7">
    <location>
        <begin position="12"/>
        <end position="33"/>
    </location>
</feature>
<evidence type="ECO:0000313" key="9">
    <source>
        <dbReference type="Proteomes" id="UP000269289"/>
    </source>
</evidence>
<keyword evidence="6 7" id="KW-0472">Membrane</keyword>
<reference evidence="8 9" key="1">
    <citation type="submission" date="2018-10" db="EMBL/GenBank/DDBJ databases">
        <title>Isolation, diversity and antifungal activity of actinobacteria from wheat.</title>
        <authorList>
            <person name="Han C."/>
        </authorList>
    </citation>
    <scope>NUCLEOTIDE SEQUENCE [LARGE SCALE GENOMIC DNA]</scope>
    <source>
        <strain evidence="8 9">NEAU-YY56</strain>
    </source>
</reference>
<dbReference type="Proteomes" id="UP000269289">
    <property type="component" value="Unassembled WGS sequence"/>
</dbReference>
<dbReference type="PANTHER" id="PTHR34584">
    <property type="entry name" value="NA(+)/H(+) ANTIPORTER SUBUNIT E1"/>
    <property type="match status" value="1"/>
</dbReference>
<dbReference type="OrthoDB" id="4773693at2"/>
<protein>
    <recommendedName>
        <fullName evidence="10">Cation transporter</fullName>
    </recommendedName>
</protein>
<dbReference type="EMBL" id="RFFI01000057">
    <property type="protein sequence ID" value="RMI09182.1"/>
    <property type="molecule type" value="Genomic_DNA"/>
</dbReference>
<dbReference type="GO" id="GO:0008324">
    <property type="term" value="F:monoatomic cation transmembrane transporter activity"/>
    <property type="evidence" value="ECO:0007669"/>
    <property type="project" value="InterPro"/>
</dbReference>
<gene>
    <name evidence="8" type="ORF">EBM89_11290</name>
</gene>
<sequence length="171" mass="18102">MTAPGGARPGVVVVVRAALLRALLLGLCWWAVSEGDPSMRGYGVVLVAAVTAVTFALAPARRRSPRLAHRAVPTLSLAGWFLWRSVLGGADVALRAVRRPVRTDPVVLEHRLSLPPGAPRVVCATLSSLMPGALSVHLADDVLVLHVIDRALPAREQVDALQRRIAAVLSA</sequence>
<proteinExistence type="inferred from homology"/>
<evidence type="ECO:0000256" key="1">
    <source>
        <dbReference type="ARBA" id="ARBA00004651"/>
    </source>
</evidence>
<dbReference type="RefSeq" id="WP_122149528.1">
    <property type="nucleotide sequence ID" value="NZ_RFFI01000057.1"/>
</dbReference>
<dbReference type="GO" id="GO:0005886">
    <property type="term" value="C:plasma membrane"/>
    <property type="evidence" value="ECO:0007669"/>
    <property type="project" value="UniProtKB-SubCell"/>
</dbReference>
<evidence type="ECO:0000256" key="4">
    <source>
        <dbReference type="ARBA" id="ARBA00022692"/>
    </source>
</evidence>
<comment type="caution">
    <text evidence="8">The sequence shown here is derived from an EMBL/GenBank/DDBJ whole genome shotgun (WGS) entry which is preliminary data.</text>
</comment>
<evidence type="ECO:0000313" key="8">
    <source>
        <dbReference type="EMBL" id="RMI09182.1"/>
    </source>
</evidence>